<dbReference type="AlphaFoldDB" id="A0A1V9A7Z7"/>
<proteinExistence type="inferred from homology"/>
<dbReference type="EMBL" id="MWIH01000005">
    <property type="protein sequence ID" value="OQO93054.1"/>
    <property type="molecule type" value="Genomic_DNA"/>
</dbReference>
<sequence length="282" mass="29954">MRVLAFLDGTLGDPSQPYVRVDNTGVLRGDGIFETVLVVDGKPRELGPHLDRLAKSAAMLDLPEPDLELWEQAAQQVIDNWEGSSEIAVKLVATRGSEGDPDAEPFGYALGMEIDEKVKRARTEGIGVVTLDRGFGPDVAERAPWLLLGAKTLSYAVNLAALREAGRRGADDVIFTATDGSVLEGPTSTVLVAKGRTLYTPPPTVGILPGTTQRSVFRAAEAAGWTVKMEPVPGGELAMADGVFLASSVRKVTRVHTLDGVALADSTAVHAELCEAYEAQYA</sequence>
<evidence type="ECO:0000313" key="3">
    <source>
        <dbReference type="Proteomes" id="UP000192591"/>
    </source>
</evidence>
<dbReference type="InterPro" id="IPR043132">
    <property type="entry name" value="BCAT-like_C"/>
</dbReference>
<dbReference type="InterPro" id="IPR050571">
    <property type="entry name" value="Class-IV_PLP-Dep_Aminotrnsfr"/>
</dbReference>
<evidence type="ECO:0000256" key="1">
    <source>
        <dbReference type="ARBA" id="ARBA00009320"/>
    </source>
</evidence>
<dbReference type="STRING" id="1962155.B1813_13225"/>
<dbReference type="GO" id="GO:0016829">
    <property type="term" value="F:lyase activity"/>
    <property type="evidence" value="ECO:0007669"/>
    <property type="project" value="UniProtKB-KW"/>
</dbReference>
<gene>
    <name evidence="2" type="ORF">B1813_13225</name>
</gene>
<dbReference type="GO" id="GO:0046394">
    <property type="term" value="P:carboxylic acid biosynthetic process"/>
    <property type="evidence" value="ECO:0007669"/>
    <property type="project" value="UniProtKB-ARBA"/>
</dbReference>
<dbReference type="NCBIfam" id="NF005887">
    <property type="entry name" value="PRK07849.1-2"/>
    <property type="match status" value="1"/>
</dbReference>
<dbReference type="PANTHER" id="PTHR42743:SF11">
    <property type="entry name" value="AMINODEOXYCHORISMATE LYASE"/>
    <property type="match status" value="1"/>
</dbReference>
<comment type="similarity">
    <text evidence="1">Belongs to the class-IV pyridoxal-phosphate-dependent aminotransferase family.</text>
</comment>
<organism evidence="2 3">
    <name type="scientific">Saccharomonospora piscinae</name>
    <dbReference type="NCBI Taxonomy" id="687388"/>
    <lineage>
        <taxon>Bacteria</taxon>
        <taxon>Bacillati</taxon>
        <taxon>Actinomycetota</taxon>
        <taxon>Actinomycetes</taxon>
        <taxon>Pseudonocardiales</taxon>
        <taxon>Pseudonocardiaceae</taxon>
        <taxon>Saccharomonospora</taxon>
    </lineage>
</organism>
<comment type="caution">
    <text evidence="2">The sequence shown here is derived from an EMBL/GenBank/DDBJ whole genome shotgun (WGS) entry which is preliminary data.</text>
</comment>
<name>A0A1V9A7Z7_SACPI</name>
<reference evidence="2 3" key="1">
    <citation type="submission" date="2017-02" db="EMBL/GenBank/DDBJ databases">
        <title>Draft genome of Saccharomonospora sp. 154.</title>
        <authorList>
            <person name="Alonso-Carmona G.S."/>
            <person name="De La Haba R."/>
            <person name="Vera-Gargallo B."/>
            <person name="Sandoval-Trujillo A.H."/>
            <person name="Ramirez-Duran N."/>
            <person name="Ventosa A."/>
        </authorList>
    </citation>
    <scope>NUCLEOTIDE SEQUENCE [LARGE SCALE GENOMIC DNA]</scope>
    <source>
        <strain evidence="2 3">LRS4.154</strain>
    </source>
</reference>
<dbReference type="Proteomes" id="UP000192591">
    <property type="component" value="Unassembled WGS sequence"/>
</dbReference>
<keyword evidence="3" id="KW-1185">Reference proteome</keyword>
<dbReference type="GO" id="GO:0005829">
    <property type="term" value="C:cytosol"/>
    <property type="evidence" value="ECO:0007669"/>
    <property type="project" value="TreeGrafter"/>
</dbReference>
<dbReference type="Gene3D" id="3.30.470.10">
    <property type="match status" value="1"/>
</dbReference>
<protein>
    <submittedName>
        <fullName evidence="2">4-amino-4-deoxychorismate lyase</fullName>
    </submittedName>
</protein>
<dbReference type="Gene3D" id="3.20.10.10">
    <property type="entry name" value="D-amino Acid Aminotransferase, subunit A, domain 2"/>
    <property type="match status" value="1"/>
</dbReference>
<dbReference type="InterPro" id="IPR043131">
    <property type="entry name" value="BCAT-like_N"/>
</dbReference>
<dbReference type="InterPro" id="IPR036038">
    <property type="entry name" value="Aminotransferase-like"/>
</dbReference>
<dbReference type="RefSeq" id="WP_081192124.1">
    <property type="nucleotide sequence ID" value="NZ_MWIH01000005.1"/>
</dbReference>
<dbReference type="NCBIfam" id="NF005886">
    <property type="entry name" value="PRK07849.1-1"/>
    <property type="match status" value="1"/>
</dbReference>
<keyword evidence="2" id="KW-0456">Lyase</keyword>
<dbReference type="PANTHER" id="PTHR42743">
    <property type="entry name" value="AMINO-ACID AMINOTRANSFERASE"/>
    <property type="match status" value="1"/>
</dbReference>
<dbReference type="Pfam" id="PF01063">
    <property type="entry name" value="Aminotran_4"/>
    <property type="match status" value="1"/>
</dbReference>
<dbReference type="InterPro" id="IPR001544">
    <property type="entry name" value="Aminotrans_IV"/>
</dbReference>
<evidence type="ECO:0000313" key="2">
    <source>
        <dbReference type="EMBL" id="OQO93054.1"/>
    </source>
</evidence>
<accession>A0A1V9A7Z7</accession>
<dbReference type="SUPFAM" id="SSF56752">
    <property type="entry name" value="D-aminoacid aminotransferase-like PLP-dependent enzymes"/>
    <property type="match status" value="1"/>
</dbReference>